<reference evidence="1 2" key="1">
    <citation type="submission" date="2015-09" db="EMBL/GenBank/DDBJ databases">
        <title>Identification and resolution of microdiversity through metagenomic sequencing of parallel consortia.</title>
        <authorList>
            <person name="Nelson W.C."/>
            <person name="Romine M.F."/>
            <person name="Lindemann S.R."/>
        </authorList>
    </citation>
    <scope>NUCLEOTIDE SEQUENCE [LARGE SCALE GENOMIC DNA]</scope>
    <source>
        <strain evidence="1">Ana</strain>
    </source>
</reference>
<dbReference type="AlphaFoldDB" id="A0A0P8BJI6"/>
<sequence length="130" mass="14115">MADLENLSGQNLSGQNVLGTELKSCCTSPMTGFYRDGICQTGPQDRGVHVVCAQLTEAFLRYTKAQGNDLSTPRPEYNFPGLKPGDRWCLCASRWKEALDDGVAPPVVLASTHKAALEYVSLETLKAHSV</sequence>
<protein>
    <recommendedName>
        <fullName evidence="3">DUF2237 domain-containing protein</fullName>
    </recommendedName>
</protein>
<dbReference type="InterPro" id="IPR018714">
    <property type="entry name" value="DUF2237"/>
</dbReference>
<dbReference type="Gene3D" id="3.30.56.110">
    <property type="entry name" value="Protein of unknown function DUF2237"/>
    <property type="match status" value="1"/>
</dbReference>
<proteinExistence type="predicted"/>
<dbReference type="Pfam" id="PF09996">
    <property type="entry name" value="DUF2237"/>
    <property type="match status" value="1"/>
</dbReference>
<evidence type="ECO:0000313" key="2">
    <source>
        <dbReference type="Proteomes" id="UP000050465"/>
    </source>
</evidence>
<gene>
    <name evidence="1" type="ORF">HLUCCA11_16995</name>
</gene>
<evidence type="ECO:0008006" key="3">
    <source>
        <dbReference type="Google" id="ProtNLM"/>
    </source>
</evidence>
<dbReference type="EMBL" id="LJZR01000026">
    <property type="protein sequence ID" value="KPQ33851.1"/>
    <property type="molecule type" value="Genomic_DNA"/>
</dbReference>
<dbReference type="PANTHER" id="PTHR37466">
    <property type="entry name" value="SLR1628 PROTEIN"/>
    <property type="match status" value="1"/>
</dbReference>
<organism evidence="1 2">
    <name type="scientific">Phormidesmis priestleyi Ana</name>
    <dbReference type="NCBI Taxonomy" id="1666911"/>
    <lineage>
        <taxon>Bacteria</taxon>
        <taxon>Bacillati</taxon>
        <taxon>Cyanobacteriota</taxon>
        <taxon>Cyanophyceae</taxon>
        <taxon>Leptolyngbyales</taxon>
        <taxon>Leptolyngbyaceae</taxon>
        <taxon>Phormidesmis</taxon>
    </lineage>
</organism>
<dbReference type="STRING" id="1666911.HLUCCA11_16995"/>
<dbReference type="Proteomes" id="UP000050465">
    <property type="component" value="Unassembled WGS sequence"/>
</dbReference>
<dbReference type="PATRIC" id="fig|1666911.3.peg.1166"/>
<dbReference type="PANTHER" id="PTHR37466:SF1">
    <property type="entry name" value="SLR1628 PROTEIN"/>
    <property type="match status" value="1"/>
</dbReference>
<evidence type="ECO:0000313" key="1">
    <source>
        <dbReference type="EMBL" id="KPQ33851.1"/>
    </source>
</evidence>
<name>A0A0P8BJI6_9CYAN</name>
<accession>A0A0P8BJI6</accession>
<comment type="caution">
    <text evidence="1">The sequence shown here is derived from an EMBL/GenBank/DDBJ whole genome shotgun (WGS) entry which is preliminary data.</text>
</comment>